<dbReference type="SUPFAM" id="SSF51658">
    <property type="entry name" value="Xylose isomerase-like"/>
    <property type="match status" value="1"/>
</dbReference>
<proteinExistence type="predicted"/>
<dbReference type="Gene3D" id="3.20.20.150">
    <property type="entry name" value="Divalent-metal-dependent TIM barrel enzymes"/>
    <property type="match status" value="1"/>
</dbReference>
<evidence type="ECO:0000313" key="3">
    <source>
        <dbReference type="Proteomes" id="UP001568698"/>
    </source>
</evidence>
<evidence type="ECO:0000313" key="2">
    <source>
        <dbReference type="EMBL" id="MEZ7198949.1"/>
    </source>
</evidence>
<sequence length="271" mass="29579">MGEDAVGPGGPQILLSAGCLFHLPLKLIARIGREAGFAGMELIMNSPKLDPQAGLAAISDILPIRSLHAPFRDWSAWGGHLNSWKATTALANSLPEADHIVMHPPGSRLANMIQNRWFEKAVDLPLLLDAKGRIRFSLENMPWAEGSPFGRDPLDKLTAQCRDKNVGLTFDVCHMGVSGRNVLEAIDKVPPDLLYNVHFSDAVGYTEHLAPGKGALPLDDFLERLGKRGYAGYITLELEPGAFPDDVDGTVELLTRLRRDMEARLTTGRGE</sequence>
<dbReference type="RefSeq" id="WP_371388425.1">
    <property type="nucleotide sequence ID" value="NZ_JBGLYH010000122.1"/>
</dbReference>
<feature type="domain" description="Xylose isomerase-like TIM barrel" evidence="1">
    <location>
        <begin position="33"/>
        <end position="246"/>
    </location>
</feature>
<dbReference type="Pfam" id="PF01261">
    <property type="entry name" value="AP_endonuc_2"/>
    <property type="match status" value="1"/>
</dbReference>
<evidence type="ECO:0000259" key="1">
    <source>
        <dbReference type="Pfam" id="PF01261"/>
    </source>
</evidence>
<gene>
    <name evidence="2" type="ORF">AB6M95_19580</name>
</gene>
<dbReference type="PANTHER" id="PTHR12110:SF21">
    <property type="entry name" value="XYLOSE ISOMERASE-LIKE TIM BARREL DOMAIN-CONTAINING PROTEIN"/>
    <property type="match status" value="1"/>
</dbReference>
<keyword evidence="3" id="KW-1185">Reference proteome</keyword>
<dbReference type="InterPro" id="IPR036237">
    <property type="entry name" value="Xyl_isomerase-like_sf"/>
</dbReference>
<dbReference type="Proteomes" id="UP001568698">
    <property type="component" value="Unassembled WGS sequence"/>
</dbReference>
<dbReference type="InterPro" id="IPR013022">
    <property type="entry name" value="Xyl_isomerase-like_TIM-brl"/>
</dbReference>
<accession>A0ABV4K7J0</accession>
<dbReference type="InterPro" id="IPR050312">
    <property type="entry name" value="IolE/XylAMocC-like"/>
</dbReference>
<name>A0ABV4K7J0_9BACT</name>
<comment type="caution">
    <text evidence="2">The sequence shown here is derived from an EMBL/GenBank/DDBJ whole genome shotgun (WGS) entry which is preliminary data.</text>
</comment>
<organism evidence="2 3">
    <name type="scientific">Pseudodesulfovibrio karagichevae</name>
    <dbReference type="NCBI Taxonomy" id="3239305"/>
    <lineage>
        <taxon>Bacteria</taxon>
        <taxon>Pseudomonadati</taxon>
        <taxon>Thermodesulfobacteriota</taxon>
        <taxon>Desulfovibrionia</taxon>
        <taxon>Desulfovibrionales</taxon>
        <taxon>Desulfovibrionaceae</taxon>
    </lineage>
</organism>
<dbReference type="GO" id="GO:0016853">
    <property type="term" value="F:isomerase activity"/>
    <property type="evidence" value="ECO:0007669"/>
    <property type="project" value="UniProtKB-KW"/>
</dbReference>
<keyword evidence="2" id="KW-0413">Isomerase</keyword>
<protein>
    <submittedName>
        <fullName evidence="2">Sugar phosphate isomerase/epimerase family protein</fullName>
    </submittedName>
</protein>
<dbReference type="EMBL" id="JBGLYH010000122">
    <property type="protein sequence ID" value="MEZ7198949.1"/>
    <property type="molecule type" value="Genomic_DNA"/>
</dbReference>
<dbReference type="PANTHER" id="PTHR12110">
    <property type="entry name" value="HYDROXYPYRUVATE ISOMERASE"/>
    <property type="match status" value="1"/>
</dbReference>
<reference evidence="2 3" key="1">
    <citation type="submission" date="2024-08" db="EMBL/GenBank/DDBJ databases">
        <title>Sulfate-reducing bacteria isolated from formation water of the oil field in Kazakhstan and description of Pseudodesulfovibrio sp.</title>
        <authorList>
            <person name="Bidzhieva S.K."/>
            <person name="Tourova T.P."/>
            <person name="Grouzdev D.S."/>
            <person name="Beletsky A.V."/>
            <person name="Sokolova D.S."/>
            <person name="Samigullina S.R."/>
            <person name="Poltaraus A.B."/>
            <person name="Avtukh A.N."/>
            <person name="Tereshina V.M."/>
            <person name="Zhaparov N.S."/>
            <person name="Mardanov A.V."/>
            <person name="Nazina T.N."/>
        </authorList>
    </citation>
    <scope>NUCLEOTIDE SEQUENCE [LARGE SCALE GENOMIC DNA]</scope>
    <source>
        <strain evidence="2 3">9FUS</strain>
    </source>
</reference>